<dbReference type="OrthoDB" id="5999at2759"/>
<dbReference type="EMBL" id="HG002195">
    <property type="protein sequence ID" value="CDF40534.1"/>
    <property type="molecule type" value="Genomic_DNA"/>
</dbReference>
<feature type="region of interest" description="Disordered" evidence="2">
    <location>
        <begin position="2909"/>
        <end position="2929"/>
    </location>
</feature>
<evidence type="ECO:0000313" key="5">
    <source>
        <dbReference type="Proteomes" id="UP000012073"/>
    </source>
</evidence>
<dbReference type="Proteomes" id="UP000012073">
    <property type="component" value="Unassembled WGS sequence"/>
</dbReference>
<dbReference type="InterPro" id="IPR009060">
    <property type="entry name" value="UBA-like_sf"/>
</dbReference>
<comment type="similarity">
    <text evidence="1">Belongs to the VPS13 family.</text>
</comment>
<evidence type="ECO:0000256" key="1">
    <source>
        <dbReference type="ARBA" id="ARBA00006545"/>
    </source>
</evidence>
<sequence length="2969" mass="324546">MSAELEEVRFAHGGGETVVSNGIVERSESALISFEMSLDFEDLQLELRDSGSKRVVTLSSTGTMIKLMKRPELVDFDFRVRTFAIIDGSRGATAPFRRLAYAGMNHYGSGLQASDSAPEDSFAHGDQTTFIVLSYRGDLVNHEQSLAVKILSLHMVCVRETYFALADFFYLNKNKIQTPESSYRASHVSHAGDAQQFAGTDRAVRGGGEANSDDVVYSDPFNALGMTTSSAAKALREQAERRMEQTKQAIANRGRLHVTADLDGLNLTLVSADGAIGSFDVTNCRVGLTQFSNGAIEASGNLGGFGVQDLTSAHEVYSETIRYTRRGINPNYGSEEGDGWSLSVPESETEDVWLEARLTNLRIVYLQRFIIILKKYFDALRDSLKPVLEMKGGIGEVFQGEEHEEFPAIPRLTGRMRLKLVTENVDIVMPRHSQSPYEALRFFVPHSSISNEDRPSPGYRIGFQVNARDVNAHVLYRPPAEGEGRALTLGGKEPVLQQISPTCPISDLTPFAEGICIVAKLDAWRSRRVPQVILNTDGIPVLKDGEEEREYDPAKWLPTIRVRVCAPNGIYARLCEAEYSILYFTFTENVIERPDIEFTDIVRGLKTPVLPRRKPVQPIMFSSNRMPANYQILFEVPVIESTIMYGADPRAEEAKLIKSELRDLLGCFEYGVDYRMSVEVSANMNSLVDIRPSAPTYGETLVMPTTRKFEQFSNSYDGDIKPQEDSSGNISEDNRSIALTWDRPFGFRANVMVVASDLRIIVEPELFRDLGNLTAPGFPFLKSSAPAPLLRFNGRLLILTISRPEVWLMANQYPGDARSLVIRGDVIAKVQWAAVTGRNRVEVAANGIHVNLSILGPHRSAFPVAPSSPLFKRSSSSWNTDVETPMLYPCDVSMKFDGSGYDPPKTPGEEPIKAPGSTLSVNAESILVRIDVNDAPLILAVGSRLVRLQSSVLSVRPPQPGRFDEWIDKGEEGDARLAIHFALPHSRLMFTDETAGRYVPIMEARLRNAVLRSNFPWLLNAAFEFALDLFNEEKGWWEPGIETFPIEFAASQGRSGSRAVNVRAERVIDINVTPITVSGAARVSNALKSAIEDLASRMRAEVDDRGSGSGTVLSRNLSSSFRAPEAGARRPSVAAFSVRNETGRSLVMWLLHDSTRWTLRGNGDEREVDTPTDEMLWTAIGASGGLSSDPNKNRQLAMRCVLLFSGYEAVTLSTAETGARLVTLVPDTRELGTLPSGNRGELTSQTFVWAVSMKHGVPCGCIRSLLRLVNKTSTVLEVNAGDLSKSASAGEQMKSLCARGSEGVDRKATVLLKAGASWSVPVHSVNRSIRIRPAIFHAPDNDMGLYEDNDRRPKARGRVRYSYTWSDPLSKMSALHTIAQSLRAKARTGSDGELKTHGPIAPILTCRKAEARGFFCMSIFPLVDTKAESPIDGGSGVGSWVDVHICPPLVIENIMPRRLSFKLATSGAISASGKEQVVGYGTIEPSREAHIHTAGSDLNALSISMGFDNSPQASETNIFSHSPPHRSFGTYHPNLASLRSISMGAGKYTPLKLSLIQEQRVNTRYVRAYCEFWIRNRSDTDLFFRNHGPGRDGYESGSPKAFLRGCPPGTVAEKFICFSGSWMSFQRVDVTEDIWVNIGTEVSEIDKPVPIKFDGLSLFLEVRPAKGRFQRALVVTIRNAAWLENRTGALLQWCQPEALNPHGIALAAKVHSIEPDKHCALHCDFRSHKTALCFRRATADGLSDWIWSRPVFVTGVEGEFAAKMYRPKRHEQYIARVVVSKIGNGVSSIIVHKEDRSTPPYRIVNLCNARSIAFRQSGVNETHPWLVRPGKSTRYSWDDPQAPVKRRSLVIEVLEGTSGRDGAGNVTLLATSEADSAHADESDVTRLQGGLVRKPKGAKASKFDLNIDIIRKDIPFSNSKRFDPPLCISVHVDGPTKVVTFRDGEGKASKSTKQIERGEVEDSIEVAANSKSYGPSDTADASGNVDVELFVKGLGISFVESTPAELAYLSVSGIHFRLDRFDGQQLVICEVMDLQLDNQLSHCTWPVVLWSPPPPSTGVIGRMTERAKDGMSSSQTTRREPPRKPFFQFTLHGQYPAIEQRIGSFRGIFVALQELQLAADEDFVLRVWLFVVSLLEAAGGSNREREEALDGKDGAETGLALLANDNATTGTKQRAVATKGRASGALNRIYVEHLELCPLKLSVSFTSSRTSSAAEHIGGFRSLIRTLVAVLGNVENAEFRFNALELQHVFDTASHFRSLITEYYVSQGSNQKMVLLASNSLIGNPSALFDSIAIGTRDFFVEPANAKGSADFIASIGRGSSSLLTNTVGGIVGSLGGIPRAVAQGLETAVGDREYLAERDSIRGGRARIASSPAQGLYTGALSFGHGIASGAAGLIRDPIQGAAEEGPSGFIKGLGKGFIGGMLKPITGALDLIAEPAAGFRSMMVSDRSHGLAEPARPPRAFWGANADQMISYDLRAALGHAILRVVNSGENQSNEERLLSWTHLVAVHSGATEDDVIAFLWALMRRSTRSSHFHTKYLLDAQGNPQRAEKMRAGLVTNKRLIVASLDGHVIWEYPLLHIADTQVSVAAKDYLMVGIRPLGQKSRTTAPTGWQKIHCGSISSRNDFNTALRKALDDLRITTKAVLPIPQNILLAKKSAAGQGVREHYRDGSLELADLSNSMQQGTESGNMYELKSLHQDASVDGRRGVFTDMKLPGRSSNTVRSQNMSLTDQDISLQLQKIANSASAISIDAARSVRLIVVNLTEHALRLVCSSLDSGAWVQEPTSTIEKRSVSLFEADGTADRAKDISGRIVMQVGTDGGKSGKMFIIRFLNPLLASNAYAVEAPAGFVARFQGGEKGNHVETVITLASESNLQGIAVSKKQESISRKAPAEPLLFGRSQVSPFLLPLNSKPPHAPQNPSADPRDPELIAKLSSLGFSSEESMSALEECDADLAAAYALLLDRKPKE</sequence>
<reference evidence="5" key="1">
    <citation type="journal article" date="2013" name="Proc. Natl. Acad. Sci. U.S.A.">
        <title>Genome structure and metabolic features in the red seaweed Chondrus crispus shed light on evolution of the Archaeplastida.</title>
        <authorList>
            <person name="Collen J."/>
            <person name="Porcel B."/>
            <person name="Carre W."/>
            <person name="Ball S.G."/>
            <person name="Chaparro C."/>
            <person name="Tonon T."/>
            <person name="Barbeyron T."/>
            <person name="Michel G."/>
            <person name="Noel B."/>
            <person name="Valentin K."/>
            <person name="Elias M."/>
            <person name="Artiguenave F."/>
            <person name="Arun A."/>
            <person name="Aury J.M."/>
            <person name="Barbosa-Neto J.F."/>
            <person name="Bothwell J.H."/>
            <person name="Bouget F.Y."/>
            <person name="Brillet L."/>
            <person name="Cabello-Hurtado F."/>
            <person name="Capella-Gutierrez S."/>
            <person name="Charrier B."/>
            <person name="Cladiere L."/>
            <person name="Cock J.M."/>
            <person name="Coelho S.M."/>
            <person name="Colleoni C."/>
            <person name="Czjzek M."/>
            <person name="Da Silva C."/>
            <person name="Delage L."/>
            <person name="Denoeud F."/>
            <person name="Deschamps P."/>
            <person name="Dittami S.M."/>
            <person name="Gabaldon T."/>
            <person name="Gachon C.M."/>
            <person name="Groisillier A."/>
            <person name="Herve C."/>
            <person name="Jabbari K."/>
            <person name="Katinka M."/>
            <person name="Kloareg B."/>
            <person name="Kowalczyk N."/>
            <person name="Labadie K."/>
            <person name="Leblanc C."/>
            <person name="Lopez P.J."/>
            <person name="McLachlan D.H."/>
            <person name="Meslet-Cladiere L."/>
            <person name="Moustafa A."/>
            <person name="Nehr Z."/>
            <person name="Nyvall Collen P."/>
            <person name="Panaud O."/>
            <person name="Partensky F."/>
            <person name="Poulain J."/>
            <person name="Rensing S.A."/>
            <person name="Rousvoal S."/>
            <person name="Samson G."/>
            <person name="Symeonidi A."/>
            <person name="Weissenbach J."/>
            <person name="Zambounis A."/>
            <person name="Wincker P."/>
            <person name="Boyen C."/>
        </authorList>
    </citation>
    <scope>NUCLEOTIDE SEQUENCE [LARGE SCALE GENOMIC DNA]</scope>
    <source>
        <strain evidence="5">cv. Stackhouse</strain>
    </source>
</reference>
<evidence type="ECO:0000313" key="4">
    <source>
        <dbReference type="EMBL" id="CDF40534.1"/>
    </source>
</evidence>
<dbReference type="PROSITE" id="PS50030">
    <property type="entry name" value="UBA"/>
    <property type="match status" value="1"/>
</dbReference>
<dbReference type="Pfam" id="PF25036">
    <property type="entry name" value="VPS13_VAB"/>
    <property type="match status" value="1"/>
</dbReference>
<feature type="domain" description="UBA" evidence="3">
    <location>
        <begin position="2925"/>
        <end position="2965"/>
    </location>
</feature>
<dbReference type="OMA" id="KRHEQYI"/>
<dbReference type="Gene3D" id="2.60.270.50">
    <property type="match status" value="1"/>
</dbReference>
<name>R7QQZ7_CHOCR</name>
<dbReference type="InterPro" id="IPR026847">
    <property type="entry name" value="VPS13"/>
</dbReference>
<dbReference type="InterPro" id="IPR009543">
    <property type="entry name" value="VPS13_VAB"/>
</dbReference>
<dbReference type="GeneID" id="17318536"/>
<evidence type="ECO:0000259" key="3">
    <source>
        <dbReference type="PROSITE" id="PS50030"/>
    </source>
</evidence>
<dbReference type="Gene3D" id="1.10.8.10">
    <property type="entry name" value="DNA helicase RuvA subunit, C-terminal domain"/>
    <property type="match status" value="1"/>
</dbReference>
<protein>
    <recommendedName>
        <fullName evidence="3">UBA domain-containing protein</fullName>
    </recommendedName>
</protein>
<dbReference type="PANTHER" id="PTHR16166:SF93">
    <property type="entry name" value="INTERMEMBRANE LIPID TRANSFER PROTEIN VPS13"/>
    <property type="match status" value="1"/>
</dbReference>
<organism evidence="4 5">
    <name type="scientific">Chondrus crispus</name>
    <name type="common">Carrageen Irish moss</name>
    <name type="synonym">Polymorpha crispa</name>
    <dbReference type="NCBI Taxonomy" id="2769"/>
    <lineage>
        <taxon>Eukaryota</taxon>
        <taxon>Rhodophyta</taxon>
        <taxon>Florideophyceae</taxon>
        <taxon>Rhodymeniophycidae</taxon>
        <taxon>Gigartinales</taxon>
        <taxon>Gigartinaceae</taxon>
        <taxon>Chondrus</taxon>
    </lineage>
</organism>
<dbReference type="GO" id="GO:0045053">
    <property type="term" value="P:protein retention in Golgi apparatus"/>
    <property type="evidence" value="ECO:0007669"/>
    <property type="project" value="TreeGrafter"/>
</dbReference>
<dbReference type="PANTHER" id="PTHR16166">
    <property type="entry name" value="VACUOLAR PROTEIN SORTING-ASSOCIATED PROTEIN VPS13"/>
    <property type="match status" value="1"/>
</dbReference>
<evidence type="ECO:0000256" key="2">
    <source>
        <dbReference type="SAM" id="MobiDB-lite"/>
    </source>
</evidence>
<keyword evidence="5" id="KW-1185">Reference proteome</keyword>
<dbReference type="GO" id="GO:0006623">
    <property type="term" value="P:protein targeting to vacuole"/>
    <property type="evidence" value="ECO:0007669"/>
    <property type="project" value="TreeGrafter"/>
</dbReference>
<dbReference type="InterPro" id="IPR015940">
    <property type="entry name" value="UBA"/>
</dbReference>
<proteinExistence type="inferred from homology"/>
<accession>R7QQZ7</accession>
<dbReference type="Gramene" id="CDF40534">
    <property type="protein sequence ID" value="CDF40534"/>
    <property type="gene ID" value="CHC_T00007247001"/>
</dbReference>
<dbReference type="RefSeq" id="XP_005710828.1">
    <property type="nucleotide sequence ID" value="XM_005710771.1"/>
</dbReference>
<gene>
    <name evidence="4" type="ORF">CHC_T00007247001</name>
</gene>
<dbReference type="KEGG" id="ccp:CHC_T00007247001"/>
<dbReference type="SUPFAM" id="SSF46934">
    <property type="entry name" value="UBA-like"/>
    <property type="match status" value="1"/>
</dbReference>